<dbReference type="PIRSF" id="PIRSF038895">
    <property type="entry name" value="FPGS"/>
    <property type="match status" value="1"/>
</dbReference>
<keyword evidence="21" id="KW-1185">Reference proteome</keyword>
<dbReference type="PANTHER" id="PTHR11136:SF5">
    <property type="entry name" value="FOLYLPOLYGLUTAMATE SYNTHASE, MITOCHONDRIAL"/>
    <property type="match status" value="1"/>
</dbReference>
<dbReference type="HOGENOM" id="CLU_015869_0_1_1"/>
<comment type="cofactor">
    <cofactor evidence="17">
        <name>a monovalent cation</name>
        <dbReference type="ChEBI" id="CHEBI:60242"/>
    </cofactor>
    <text evidence="17">A monovalent cation.</text>
</comment>
<comment type="similarity">
    <text evidence="5 17">Belongs to the folylpolyglutamate synthase family.</text>
</comment>
<evidence type="ECO:0000313" key="20">
    <source>
        <dbReference type="EMBL" id="KIN04531.1"/>
    </source>
</evidence>
<dbReference type="PANTHER" id="PTHR11136">
    <property type="entry name" value="FOLYLPOLYGLUTAMATE SYNTHASE-RELATED"/>
    <property type="match status" value="1"/>
</dbReference>
<evidence type="ECO:0000256" key="19">
    <source>
        <dbReference type="PIRSR" id="PIRSR038895-2"/>
    </source>
</evidence>
<name>A0A0C3H8F6_OIDMZ</name>
<dbReference type="Gene3D" id="3.40.1190.10">
    <property type="entry name" value="Mur-like, catalytic domain"/>
    <property type="match status" value="1"/>
</dbReference>
<dbReference type="STRING" id="913774.A0A0C3H8F6"/>
<proteinExistence type="inferred from homology"/>
<keyword evidence="11" id="KW-0999">Mitochondrion inner membrane</keyword>
<accession>A0A0C3H8F6</accession>
<dbReference type="Proteomes" id="UP000054321">
    <property type="component" value="Unassembled WGS sequence"/>
</dbReference>
<comment type="catalytic activity">
    <reaction evidence="16 17">
        <text>(6S)-5,6,7,8-tetrahydrofolyl-(gamma-L-Glu)(n) + L-glutamate + ATP = (6S)-5,6,7,8-tetrahydrofolyl-(gamma-L-Glu)(n+1) + ADP + phosphate + H(+)</text>
        <dbReference type="Rhea" id="RHEA:10580"/>
        <dbReference type="Rhea" id="RHEA-COMP:14738"/>
        <dbReference type="Rhea" id="RHEA-COMP:14740"/>
        <dbReference type="ChEBI" id="CHEBI:15378"/>
        <dbReference type="ChEBI" id="CHEBI:29985"/>
        <dbReference type="ChEBI" id="CHEBI:30616"/>
        <dbReference type="ChEBI" id="CHEBI:43474"/>
        <dbReference type="ChEBI" id="CHEBI:141005"/>
        <dbReference type="ChEBI" id="CHEBI:456216"/>
        <dbReference type="EC" id="6.3.2.17"/>
    </reaction>
</comment>
<sequence>MRCLLSHSSIKLRWTLLPIPDRRYSLNSKRLYSVSSRTYDVSVRATSFKLFLTRSQDAITLLNTLQTPHKILEERRRANININEFATEHLKECLARIGHSQSDLEQLNIIHVAGTKGKGSTCSYVDSILAQYRKSHDIPQRVGLYTSPHLVAVRERIRINSAPLSASLFAKYFFEVWDALHGGEAEPITPPNYFKYLTLMSFHVFLKQRVNTAVYEVGVGGEYDATNIADRPAVTGITTLGIDHVITLGETLEEISWHKAGIQKPGVPSFTVNQLPNAMKVIQDRAKERNVKSLNVVGLDPRLKNIKIRPDADFQKSNASLAIALAETALKKLDPSFQLSPGSLPKEFVDGLEKVIWRGRCEKKVEGNITWHVDGAHTADSIIIASRWFGEECLQKSGARVLIFNQQGHRDSLPLLEGLYSAITAHGLVKFDHVIFCTSAGQQKQFVNAGIDNNEVSDLSLQTAFAERWRSLDPSPSTNIKVLPYIEDALDYVRKLSFEASKKVGKEAKTQVLITGSLHLVGRALGVLEGADAL</sequence>
<feature type="binding site" evidence="19">
    <location>
        <position position="147"/>
    </location>
    <ligand>
        <name>Mg(2+)</name>
        <dbReference type="ChEBI" id="CHEBI:18420"/>
        <label>1</label>
    </ligand>
</feature>
<dbReference type="InterPro" id="IPR023600">
    <property type="entry name" value="Folylpolyglutamate_synth_euk"/>
</dbReference>
<dbReference type="EC" id="6.3.2.17" evidence="17"/>
<keyword evidence="14" id="KW-0496">Mitochondrion</keyword>
<evidence type="ECO:0000256" key="12">
    <source>
        <dbReference type="ARBA" id="ARBA00022840"/>
    </source>
</evidence>
<dbReference type="GO" id="GO:0005743">
    <property type="term" value="C:mitochondrial inner membrane"/>
    <property type="evidence" value="ECO:0007669"/>
    <property type="project" value="UniProtKB-SubCell"/>
</dbReference>
<dbReference type="EMBL" id="KN832872">
    <property type="protein sequence ID" value="KIN04531.1"/>
    <property type="molecule type" value="Genomic_DNA"/>
</dbReference>
<feature type="binding site" evidence="18">
    <location>
        <position position="374"/>
    </location>
    <ligand>
        <name>ATP</name>
        <dbReference type="ChEBI" id="CHEBI:30616"/>
    </ligand>
</feature>
<evidence type="ECO:0000256" key="8">
    <source>
        <dbReference type="ARBA" id="ARBA00022598"/>
    </source>
</evidence>
<dbReference type="InterPro" id="IPR036615">
    <property type="entry name" value="Mur_ligase_C_dom_sf"/>
</dbReference>
<dbReference type="GO" id="GO:0006730">
    <property type="term" value="P:one-carbon metabolic process"/>
    <property type="evidence" value="ECO:0007669"/>
    <property type="project" value="UniProtKB-KW"/>
</dbReference>
<keyword evidence="12 18" id="KW-0067">ATP-binding</keyword>
<evidence type="ECO:0000256" key="16">
    <source>
        <dbReference type="ARBA" id="ARBA00047493"/>
    </source>
</evidence>
<dbReference type="SUPFAM" id="SSF53244">
    <property type="entry name" value="MurD-like peptide ligases, peptide-binding domain"/>
    <property type="match status" value="1"/>
</dbReference>
<keyword evidence="8 17" id="KW-0436">Ligase</keyword>
<keyword evidence="6" id="KW-0963">Cytoplasm</keyword>
<evidence type="ECO:0000256" key="2">
    <source>
        <dbReference type="ARBA" id="ARBA00004305"/>
    </source>
</evidence>
<comment type="subcellular location">
    <subcellularLocation>
        <location evidence="3">Cytoplasm</location>
    </subcellularLocation>
    <subcellularLocation>
        <location evidence="1">Mitochondrion inner membrane</location>
    </subcellularLocation>
    <subcellularLocation>
        <location evidence="2">Mitochondrion matrix</location>
    </subcellularLocation>
</comment>
<dbReference type="OrthoDB" id="5212574at2759"/>
<keyword evidence="15" id="KW-0472">Membrane</keyword>
<keyword evidence="9 19" id="KW-0479">Metal-binding</keyword>
<dbReference type="InterPro" id="IPR001645">
    <property type="entry name" value="Folylpolyglutamate_synth"/>
</dbReference>
<evidence type="ECO:0000256" key="1">
    <source>
        <dbReference type="ARBA" id="ARBA00004273"/>
    </source>
</evidence>
<gene>
    <name evidence="20" type="ORF">OIDMADRAFT_156574</name>
</gene>
<evidence type="ECO:0000256" key="17">
    <source>
        <dbReference type="PIRNR" id="PIRNR038895"/>
    </source>
</evidence>
<keyword evidence="13 19" id="KW-0460">Magnesium</keyword>
<dbReference type="GO" id="GO:0046872">
    <property type="term" value="F:metal ion binding"/>
    <property type="evidence" value="ECO:0007669"/>
    <property type="project" value="UniProtKB-KW"/>
</dbReference>
<evidence type="ECO:0000256" key="15">
    <source>
        <dbReference type="ARBA" id="ARBA00023136"/>
    </source>
</evidence>
<evidence type="ECO:0000313" key="21">
    <source>
        <dbReference type="Proteomes" id="UP000054321"/>
    </source>
</evidence>
<organism evidence="20 21">
    <name type="scientific">Oidiodendron maius (strain Zn)</name>
    <dbReference type="NCBI Taxonomy" id="913774"/>
    <lineage>
        <taxon>Eukaryota</taxon>
        <taxon>Fungi</taxon>
        <taxon>Dikarya</taxon>
        <taxon>Ascomycota</taxon>
        <taxon>Pezizomycotina</taxon>
        <taxon>Leotiomycetes</taxon>
        <taxon>Leotiomycetes incertae sedis</taxon>
        <taxon>Myxotrichaceae</taxon>
        <taxon>Oidiodendron</taxon>
    </lineage>
</organism>
<dbReference type="SUPFAM" id="SSF53623">
    <property type="entry name" value="MurD-like peptide ligases, catalytic domain"/>
    <property type="match status" value="1"/>
</dbReference>
<reference evidence="20 21" key="1">
    <citation type="submission" date="2014-04" db="EMBL/GenBank/DDBJ databases">
        <authorList>
            <consortium name="DOE Joint Genome Institute"/>
            <person name="Kuo A."/>
            <person name="Martino E."/>
            <person name="Perotto S."/>
            <person name="Kohler A."/>
            <person name="Nagy L.G."/>
            <person name="Floudas D."/>
            <person name="Copeland A."/>
            <person name="Barry K.W."/>
            <person name="Cichocki N."/>
            <person name="Veneault-Fourrey C."/>
            <person name="LaButti K."/>
            <person name="Lindquist E.A."/>
            <person name="Lipzen A."/>
            <person name="Lundell T."/>
            <person name="Morin E."/>
            <person name="Murat C."/>
            <person name="Sun H."/>
            <person name="Tunlid A."/>
            <person name="Henrissat B."/>
            <person name="Grigoriev I.V."/>
            <person name="Hibbett D.S."/>
            <person name="Martin F."/>
            <person name="Nordberg H.P."/>
            <person name="Cantor M.N."/>
            <person name="Hua S.X."/>
        </authorList>
    </citation>
    <scope>NUCLEOTIDE SEQUENCE [LARGE SCALE GENOMIC DNA]</scope>
    <source>
        <strain evidence="20 21">Zn</strain>
    </source>
</reference>
<dbReference type="GO" id="GO:0005759">
    <property type="term" value="C:mitochondrial matrix"/>
    <property type="evidence" value="ECO:0007669"/>
    <property type="project" value="UniProtKB-SubCell"/>
</dbReference>
<evidence type="ECO:0000256" key="6">
    <source>
        <dbReference type="ARBA" id="ARBA00022490"/>
    </source>
</evidence>
<dbReference type="InterPro" id="IPR018109">
    <property type="entry name" value="Folylpolyglutamate_synth_CS"/>
</dbReference>
<dbReference type="GO" id="GO:0004326">
    <property type="term" value="F:tetrahydrofolylpolyglutamate synthase activity"/>
    <property type="evidence" value="ECO:0007669"/>
    <property type="project" value="UniProtKB-EC"/>
</dbReference>
<evidence type="ECO:0000256" key="10">
    <source>
        <dbReference type="ARBA" id="ARBA00022741"/>
    </source>
</evidence>
<evidence type="ECO:0000256" key="18">
    <source>
        <dbReference type="PIRSR" id="PIRSR038895-1"/>
    </source>
</evidence>
<evidence type="ECO:0000256" key="7">
    <source>
        <dbReference type="ARBA" id="ARBA00022563"/>
    </source>
</evidence>
<feature type="binding site" evidence="19">
    <location>
        <position position="216"/>
    </location>
    <ligand>
        <name>Mg(2+)</name>
        <dbReference type="ChEBI" id="CHEBI:18420"/>
        <label>1</label>
    </ligand>
</feature>
<dbReference type="AlphaFoldDB" id="A0A0C3H8F6"/>
<evidence type="ECO:0000256" key="4">
    <source>
        <dbReference type="ARBA" id="ARBA00005150"/>
    </source>
</evidence>
<evidence type="ECO:0000256" key="5">
    <source>
        <dbReference type="ARBA" id="ARBA00008276"/>
    </source>
</evidence>
<feature type="binding site" evidence="19">
    <location>
        <position position="244"/>
    </location>
    <ligand>
        <name>Mg(2+)</name>
        <dbReference type="ChEBI" id="CHEBI:18420"/>
        <label>1</label>
    </ligand>
</feature>
<evidence type="ECO:0000256" key="14">
    <source>
        <dbReference type="ARBA" id="ARBA00023128"/>
    </source>
</evidence>
<keyword evidence="7 17" id="KW-0554">One-carbon metabolism</keyword>
<dbReference type="InParanoid" id="A0A0C3H8F6"/>
<dbReference type="UniPathway" id="UPA00850"/>
<reference evidence="21" key="2">
    <citation type="submission" date="2015-01" db="EMBL/GenBank/DDBJ databases">
        <title>Evolutionary Origins and Diversification of the Mycorrhizal Mutualists.</title>
        <authorList>
            <consortium name="DOE Joint Genome Institute"/>
            <consortium name="Mycorrhizal Genomics Consortium"/>
            <person name="Kohler A."/>
            <person name="Kuo A."/>
            <person name="Nagy L.G."/>
            <person name="Floudas D."/>
            <person name="Copeland A."/>
            <person name="Barry K.W."/>
            <person name="Cichocki N."/>
            <person name="Veneault-Fourrey C."/>
            <person name="LaButti K."/>
            <person name="Lindquist E.A."/>
            <person name="Lipzen A."/>
            <person name="Lundell T."/>
            <person name="Morin E."/>
            <person name="Murat C."/>
            <person name="Riley R."/>
            <person name="Ohm R."/>
            <person name="Sun H."/>
            <person name="Tunlid A."/>
            <person name="Henrissat B."/>
            <person name="Grigoriev I.V."/>
            <person name="Hibbett D.S."/>
            <person name="Martin F."/>
        </authorList>
    </citation>
    <scope>NUCLEOTIDE SEQUENCE [LARGE SCALE GENOMIC DNA]</scope>
    <source>
        <strain evidence="21">Zn</strain>
    </source>
</reference>
<evidence type="ECO:0000256" key="13">
    <source>
        <dbReference type="ARBA" id="ARBA00022842"/>
    </source>
</evidence>
<dbReference type="Gene3D" id="3.90.190.20">
    <property type="entry name" value="Mur ligase, C-terminal domain"/>
    <property type="match status" value="1"/>
</dbReference>
<comment type="pathway">
    <text evidence="4 17">Cofactor biosynthesis; tetrahydrofolylpolyglutamate biosynthesis.</text>
</comment>
<evidence type="ECO:0000256" key="11">
    <source>
        <dbReference type="ARBA" id="ARBA00022792"/>
    </source>
</evidence>
<dbReference type="GO" id="GO:0005524">
    <property type="term" value="F:ATP binding"/>
    <property type="evidence" value="ECO:0007669"/>
    <property type="project" value="UniProtKB-KW"/>
</dbReference>
<keyword evidence="10 18" id="KW-0547">Nucleotide-binding</keyword>
<evidence type="ECO:0000256" key="3">
    <source>
        <dbReference type="ARBA" id="ARBA00004496"/>
    </source>
</evidence>
<dbReference type="GO" id="GO:0005829">
    <property type="term" value="C:cytosol"/>
    <property type="evidence" value="ECO:0007669"/>
    <property type="project" value="TreeGrafter"/>
</dbReference>
<comment type="function">
    <text evidence="17">Catalyzes conversion of folates to polyglutamate derivatives allowing concentration of folate compounds in the cell and the intracellular retention of these cofactors, which are important substrates for most of the folate-dependent enzymes that are involved in one-carbon transfer reactions involved in purine, pyrimidine and amino acid synthesis.</text>
</comment>
<evidence type="ECO:0000256" key="9">
    <source>
        <dbReference type="ARBA" id="ARBA00022723"/>
    </source>
</evidence>
<dbReference type="FunFam" id="3.40.1190.10:FF:000009">
    <property type="entry name" value="Folylpolyglutamate synthase"/>
    <property type="match status" value="1"/>
</dbReference>
<feature type="binding site" evidence="18">
    <location>
        <position position="360"/>
    </location>
    <ligand>
        <name>ATP</name>
        <dbReference type="ChEBI" id="CHEBI:30616"/>
    </ligand>
</feature>
<dbReference type="NCBIfam" id="TIGR01499">
    <property type="entry name" value="folC"/>
    <property type="match status" value="1"/>
</dbReference>
<dbReference type="InterPro" id="IPR036565">
    <property type="entry name" value="Mur-like_cat_sf"/>
</dbReference>
<dbReference type="PROSITE" id="PS01011">
    <property type="entry name" value="FOLYLPOLYGLU_SYNT_1"/>
    <property type="match status" value="1"/>
</dbReference>
<dbReference type="FunCoup" id="A0A0C3H8F6">
    <property type="interactions" value="702"/>
</dbReference>
<protein>
    <recommendedName>
        <fullName evidence="17">Folylpolyglutamate synthase</fullName>
        <ecNumber evidence="17">6.3.2.17</ecNumber>
    </recommendedName>
    <alternativeName>
        <fullName evidence="17">Folylpoly-gamma-glutamate synthetase</fullName>
    </alternativeName>
    <alternativeName>
        <fullName evidence="17">Tetrahydrofolylpolyglutamate synthase</fullName>
    </alternativeName>
</protein>